<sequence>MEAIEQMTKYEIISTVISTTALALSILIPLLQWIWRKWIITEKVKYYSTSQANLFFNQSGAYMRIYGIVESERKSTTIKKLKIIVTRKRDDQKLNLTWSYLISPVSQNMLGNYIQTLEVAHPFRVEADSIACAFVEYSDFSDSSGIKIRSLCANLASEIQEITPDSNYDQAIKRFSNSSNYLGAKSQIANDFFWEAGKYAVDIVVEYGKRGTKSFPYEFSISEKDYFDLQKNIDEILIAQLKSHYGIRPNFHSPMIEISERKIDI</sequence>
<evidence type="ECO:0000256" key="1">
    <source>
        <dbReference type="SAM" id="Phobius"/>
    </source>
</evidence>
<keyword evidence="1" id="KW-0472">Membrane</keyword>
<feature type="transmembrane region" description="Helical" evidence="1">
    <location>
        <begin position="12"/>
        <end position="35"/>
    </location>
</feature>
<gene>
    <name evidence="2" type="ORF">FYJ78_00560</name>
</gene>
<keyword evidence="1" id="KW-1133">Transmembrane helix</keyword>
<keyword evidence="1" id="KW-0812">Transmembrane</keyword>
<protein>
    <submittedName>
        <fullName evidence="2">Uncharacterized protein</fullName>
    </submittedName>
</protein>
<evidence type="ECO:0000313" key="3">
    <source>
        <dbReference type="Proteomes" id="UP000430222"/>
    </source>
</evidence>
<dbReference type="AlphaFoldDB" id="A0A6I2UTK0"/>
<accession>A0A6I2UTK0</accession>
<proteinExistence type="predicted"/>
<comment type="caution">
    <text evidence="2">The sequence shown here is derived from an EMBL/GenBank/DDBJ whole genome shotgun (WGS) entry which is preliminary data.</text>
</comment>
<evidence type="ECO:0000313" key="2">
    <source>
        <dbReference type="EMBL" id="MSV23705.1"/>
    </source>
</evidence>
<dbReference type="Proteomes" id="UP000430222">
    <property type="component" value="Unassembled WGS sequence"/>
</dbReference>
<reference evidence="2 3" key="1">
    <citation type="submission" date="2019-08" db="EMBL/GenBank/DDBJ databases">
        <title>In-depth cultivation of the pig gut microbiome towards novel bacterial diversity and tailored functional studies.</title>
        <authorList>
            <person name="Wylensek D."/>
            <person name="Hitch T.C.A."/>
            <person name="Clavel T."/>
        </authorList>
    </citation>
    <scope>NUCLEOTIDE SEQUENCE [LARGE SCALE GENOMIC DNA]</scope>
    <source>
        <strain evidence="3">WCA-380-WT-3B3</strain>
    </source>
</reference>
<dbReference type="EMBL" id="VUNL01000001">
    <property type="protein sequence ID" value="MSV23705.1"/>
    <property type="molecule type" value="Genomic_DNA"/>
</dbReference>
<keyword evidence="3" id="KW-1185">Reference proteome</keyword>
<name>A0A6I2UTK0_9FIRM</name>
<organism evidence="2 3">
    <name type="scientific">Selenomonas montiformis</name>
    <dbReference type="NCBI Taxonomy" id="2652285"/>
    <lineage>
        <taxon>Bacteria</taxon>
        <taxon>Bacillati</taxon>
        <taxon>Bacillota</taxon>
        <taxon>Negativicutes</taxon>
        <taxon>Selenomonadales</taxon>
        <taxon>Selenomonadaceae</taxon>
        <taxon>Selenomonas</taxon>
    </lineage>
</organism>